<proteinExistence type="predicted"/>
<dbReference type="EMBL" id="JARBHB010000014">
    <property type="protein sequence ID" value="KAJ8868926.1"/>
    <property type="molecule type" value="Genomic_DNA"/>
</dbReference>
<organism evidence="1 2">
    <name type="scientific">Dryococelus australis</name>
    <dbReference type="NCBI Taxonomy" id="614101"/>
    <lineage>
        <taxon>Eukaryota</taxon>
        <taxon>Metazoa</taxon>
        <taxon>Ecdysozoa</taxon>
        <taxon>Arthropoda</taxon>
        <taxon>Hexapoda</taxon>
        <taxon>Insecta</taxon>
        <taxon>Pterygota</taxon>
        <taxon>Neoptera</taxon>
        <taxon>Polyneoptera</taxon>
        <taxon>Phasmatodea</taxon>
        <taxon>Verophasmatodea</taxon>
        <taxon>Anareolatae</taxon>
        <taxon>Phasmatidae</taxon>
        <taxon>Eurycanthinae</taxon>
        <taxon>Dryococelus</taxon>
    </lineage>
</organism>
<evidence type="ECO:0000313" key="2">
    <source>
        <dbReference type="Proteomes" id="UP001159363"/>
    </source>
</evidence>
<name>A0ABQ9G932_9NEOP</name>
<dbReference type="Proteomes" id="UP001159363">
    <property type="component" value="Chromosome 13"/>
</dbReference>
<accession>A0ABQ9G932</accession>
<dbReference type="CDD" id="cd09272">
    <property type="entry name" value="RNase_HI_RT_Ty1"/>
    <property type="match status" value="1"/>
</dbReference>
<reference evidence="1 2" key="1">
    <citation type="submission" date="2023-02" db="EMBL/GenBank/DDBJ databases">
        <title>LHISI_Scaffold_Assembly.</title>
        <authorList>
            <person name="Stuart O.P."/>
            <person name="Cleave R."/>
            <person name="Magrath M.J.L."/>
            <person name="Mikheyev A.S."/>
        </authorList>
    </citation>
    <scope>NUCLEOTIDE SEQUENCE [LARGE SCALE GENOMIC DNA]</scope>
    <source>
        <strain evidence="1">Daus_M_001</strain>
        <tissue evidence="1">Leg muscle</tissue>
    </source>
</reference>
<comment type="caution">
    <text evidence="1">The sequence shown here is derived from an EMBL/GenBank/DDBJ whole genome shotgun (WGS) entry which is preliminary data.</text>
</comment>
<evidence type="ECO:0000313" key="1">
    <source>
        <dbReference type="EMBL" id="KAJ8868926.1"/>
    </source>
</evidence>
<gene>
    <name evidence="1" type="ORF">PR048_030467</name>
</gene>
<feature type="non-terminal residue" evidence="1">
    <location>
        <position position="108"/>
    </location>
</feature>
<sequence>MPTVIHMLVTRKQPIISLSTANSSPPEVLFLKSLYKELAGEFIPVNLNIDNQSTIQMIKNYSMTKRPKHTYIKFKFLCEKVNPEYFSLRYCPTDSQLADIFTKAVSPS</sequence>
<protein>
    <submittedName>
        <fullName evidence="1">Uncharacterized protein</fullName>
    </submittedName>
</protein>
<keyword evidence="2" id="KW-1185">Reference proteome</keyword>